<dbReference type="Pfam" id="PF08681">
    <property type="entry name" value="TacA1"/>
    <property type="match status" value="1"/>
</dbReference>
<evidence type="ECO:0000256" key="1">
    <source>
        <dbReference type="ARBA" id="ARBA00022649"/>
    </source>
</evidence>
<dbReference type="EMBL" id="JH603168">
    <property type="protein sequence ID" value="EIC23195.1"/>
    <property type="molecule type" value="Genomic_DNA"/>
</dbReference>
<gene>
    <name evidence="4" type="ORF">Thi970DRAFT_00851</name>
</gene>
<dbReference type="PANTHER" id="PTHR35401">
    <property type="entry name" value="COPG FAMILY HELIX-TURN-HELIX PROTEIN-RELATED-RELATED"/>
    <property type="match status" value="1"/>
</dbReference>
<dbReference type="InterPro" id="IPR013321">
    <property type="entry name" value="Arc_rbn_hlx_hlx"/>
</dbReference>
<dbReference type="eggNOG" id="COG4453">
    <property type="taxonomic scope" value="Bacteria"/>
</dbReference>
<name>H8YXL9_9GAMM</name>
<comment type="similarity">
    <text evidence="2">Belongs to the TacA antitoxin family.</text>
</comment>
<dbReference type="InterPro" id="IPR010985">
    <property type="entry name" value="Ribbon_hlx_hlx"/>
</dbReference>
<dbReference type="STRING" id="631362.Thi970DRAFT_00851"/>
<dbReference type="PANTHER" id="PTHR35401:SF2">
    <property type="entry name" value="ABC-TYPE TRANSPORT SYSTEM"/>
    <property type="match status" value="1"/>
</dbReference>
<organism evidence="4 5">
    <name type="scientific">Thiorhodovibrio frisius</name>
    <dbReference type="NCBI Taxonomy" id="631362"/>
    <lineage>
        <taxon>Bacteria</taxon>
        <taxon>Pseudomonadati</taxon>
        <taxon>Pseudomonadota</taxon>
        <taxon>Gammaproteobacteria</taxon>
        <taxon>Chromatiales</taxon>
        <taxon>Chromatiaceae</taxon>
        <taxon>Thiorhodovibrio</taxon>
    </lineage>
</organism>
<dbReference type="NCBIfam" id="NF041551">
    <property type="entry name" value="YlcI_YnfO_N"/>
    <property type="match status" value="1"/>
</dbReference>
<protein>
    <recommendedName>
        <fullName evidence="6">DUF1778 domain-containing protein</fullName>
    </recommendedName>
</protein>
<dbReference type="GO" id="GO:0006355">
    <property type="term" value="P:regulation of DNA-templated transcription"/>
    <property type="evidence" value="ECO:0007669"/>
    <property type="project" value="InterPro"/>
</dbReference>
<evidence type="ECO:0000313" key="4">
    <source>
        <dbReference type="EMBL" id="EIC23195.1"/>
    </source>
</evidence>
<accession>H8YXL9</accession>
<evidence type="ECO:0000256" key="2">
    <source>
        <dbReference type="ARBA" id="ARBA00049988"/>
    </source>
</evidence>
<dbReference type="RefSeq" id="WP_009147280.1">
    <property type="nucleotide sequence ID" value="NZ_JH603168.1"/>
</dbReference>
<dbReference type="Gene3D" id="1.20.890.30">
    <property type="entry name" value="VCA0319-like"/>
    <property type="match status" value="1"/>
</dbReference>
<evidence type="ECO:0000256" key="3">
    <source>
        <dbReference type="SAM" id="MobiDB-lite"/>
    </source>
</evidence>
<keyword evidence="5" id="KW-1185">Reference proteome</keyword>
<reference evidence="4 5" key="2">
    <citation type="submission" date="2011-11" db="EMBL/GenBank/DDBJ databases">
        <authorList>
            <consortium name="US DOE Joint Genome Institute"/>
            <person name="Lucas S."/>
            <person name="Han J."/>
            <person name="Lapidus A."/>
            <person name="Cheng J.-F."/>
            <person name="Goodwin L."/>
            <person name="Pitluck S."/>
            <person name="Peters L."/>
            <person name="Ovchinnikova G."/>
            <person name="Zhang X."/>
            <person name="Detter J.C."/>
            <person name="Han C."/>
            <person name="Tapia R."/>
            <person name="Land M."/>
            <person name="Hauser L."/>
            <person name="Kyrpides N."/>
            <person name="Ivanova N."/>
            <person name="Pagani I."/>
            <person name="Vogl K."/>
            <person name="Liu Z."/>
            <person name="Overmann J."/>
            <person name="Frigaard N.-U."/>
            <person name="Bryant D."/>
            <person name="Woyke T."/>
        </authorList>
    </citation>
    <scope>NUCLEOTIDE SEQUENCE [LARGE SCALE GENOMIC DNA]</scope>
    <source>
        <strain evidence="4 5">970</strain>
    </source>
</reference>
<dbReference type="InterPro" id="IPR014795">
    <property type="entry name" value="TacA_1-like"/>
</dbReference>
<dbReference type="Proteomes" id="UP000002964">
    <property type="component" value="Unassembled WGS sequence"/>
</dbReference>
<keyword evidence="1" id="KW-1277">Toxin-antitoxin system</keyword>
<evidence type="ECO:0000313" key="5">
    <source>
        <dbReference type="Proteomes" id="UP000002964"/>
    </source>
</evidence>
<sequence length="103" mass="11367">MLASEPKHSTRIGARVPPDVLRTLHCAADLTGATLSQFLVQAALKEAQVVIEHEKRLHLSPRDAERLLDLLEHPPLPNSALAAAQNRYETPKRDADSAFDWPA</sequence>
<dbReference type="Gene3D" id="1.10.1220.10">
    <property type="entry name" value="Met repressor-like"/>
    <property type="match status" value="1"/>
</dbReference>
<dbReference type="SUPFAM" id="SSF47598">
    <property type="entry name" value="Ribbon-helix-helix"/>
    <property type="match status" value="1"/>
</dbReference>
<dbReference type="AlphaFoldDB" id="H8YXL9"/>
<proteinExistence type="inferred from homology"/>
<reference evidence="5" key="1">
    <citation type="submission" date="2011-06" db="EMBL/GenBank/DDBJ databases">
        <authorList>
            <consortium name="US DOE Joint Genome Institute (JGI-PGF)"/>
            <person name="Lucas S."/>
            <person name="Han J."/>
            <person name="Lapidus A."/>
            <person name="Cheng J.-F."/>
            <person name="Goodwin L."/>
            <person name="Pitluck S."/>
            <person name="Peters L."/>
            <person name="Land M.L."/>
            <person name="Hauser L."/>
            <person name="Vogl K."/>
            <person name="Liu Z."/>
            <person name="Overmann J."/>
            <person name="Frigaard N.-U."/>
            <person name="Bryant D.A."/>
            <person name="Woyke T.J."/>
        </authorList>
    </citation>
    <scope>NUCLEOTIDE SEQUENCE [LARGE SCALE GENOMIC DNA]</scope>
    <source>
        <strain evidence="5">970</strain>
    </source>
</reference>
<evidence type="ECO:0008006" key="6">
    <source>
        <dbReference type="Google" id="ProtNLM"/>
    </source>
</evidence>
<dbReference type="HOGENOM" id="CLU_152494_3_0_6"/>
<feature type="region of interest" description="Disordered" evidence="3">
    <location>
        <begin position="83"/>
        <end position="103"/>
    </location>
</feature>